<dbReference type="CDD" id="cd00268">
    <property type="entry name" value="DEADc"/>
    <property type="match status" value="1"/>
</dbReference>
<keyword evidence="4 6" id="KW-0067">ATP-binding</keyword>
<dbReference type="GO" id="GO:0005524">
    <property type="term" value="F:ATP binding"/>
    <property type="evidence" value="ECO:0007669"/>
    <property type="project" value="UniProtKB-KW"/>
</dbReference>
<comment type="similarity">
    <text evidence="5 6">Belongs to the DEAD box helicase family.</text>
</comment>
<comment type="caution">
    <text evidence="10">The sequence shown here is derived from an EMBL/GenBank/DDBJ whole genome shotgun (WGS) entry which is preliminary data.</text>
</comment>
<reference evidence="10 11" key="1">
    <citation type="journal article" date="2012" name="Science">
        <title>Ecological populations of bacteria act as socially cohesive units of antibiotic production and resistance.</title>
        <authorList>
            <person name="Cordero O.X."/>
            <person name="Wildschutte H."/>
            <person name="Kirkup B."/>
            <person name="Proehl S."/>
            <person name="Ngo L."/>
            <person name="Hussain F."/>
            <person name="Le Roux F."/>
            <person name="Mincer T."/>
            <person name="Polz M.F."/>
        </authorList>
    </citation>
    <scope>NUCLEOTIDE SEQUENCE [LARGE SCALE GENOMIC DNA]</scope>
    <source>
        <strain evidence="10 11">FF-238</strain>
    </source>
</reference>
<dbReference type="InterPro" id="IPR000629">
    <property type="entry name" value="RNA-helicase_DEAD-box_CS"/>
</dbReference>
<dbReference type="CDD" id="cd18787">
    <property type="entry name" value="SF2_C_DEAD"/>
    <property type="match status" value="1"/>
</dbReference>
<dbReference type="GO" id="GO:0016787">
    <property type="term" value="F:hydrolase activity"/>
    <property type="evidence" value="ECO:0007669"/>
    <property type="project" value="UniProtKB-KW"/>
</dbReference>
<dbReference type="Proteomes" id="UP000094165">
    <property type="component" value="Unassembled WGS sequence"/>
</dbReference>
<evidence type="ECO:0000256" key="2">
    <source>
        <dbReference type="ARBA" id="ARBA00022801"/>
    </source>
</evidence>
<protein>
    <submittedName>
        <fullName evidence="10">DEAD/DEAH box helicase</fullName>
    </submittedName>
</protein>
<dbReference type="InterPro" id="IPR027417">
    <property type="entry name" value="P-loop_NTPase"/>
</dbReference>
<evidence type="ECO:0000256" key="1">
    <source>
        <dbReference type="ARBA" id="ARBA00022741"/>
    </source>
</evidence>
<dbReference type="InterPro" id="IPR001650">
    <property type="entry name" value="Helicase_C-like"/>
</dbReference>
<dbReference type="InterPro" id="IPR014001">
    <property type="entry name" value="Helicase_ATP-bd"/>
</dbReference>
<evidence type="ECO:0000256" key="3">
    <source>
        <dbReference type="ARBA" id="ARBA00022806"/>
    </source>
</evidence>
<evidence type="ECO:0000256" key="5">
    <source>
        <dbReference type="ARBA" id="ARBA00038437"/>
    </source>
</evidence>
<feature type="region of interest" description="Disordered" evidence="7">
    <location>
        <begin position="372"/>
        <end position="416"/>
    </location>
</feature>
<proteinExistence type="inferred from homology"/>
<feature type="compositionally biased region" description="Basic and acidic residues" evidence="7">
    <location>
        <begin position="386"/>
        <end position="397"/>
    </location>
</feature>
<evidence type="ECO:0000256" key="4">
    <source>
        <dbReference type="ARBA" id="ARBA00022840"/>
    </source>
</evidence>
<dbReference type="RefSeq" id="WP_017054429.1">
    <property type="nucleotide sequence ID" value="NZ_AJYW02000041.1"/>
</dbReference>
<dbReference type="GO" id="GO:0003676">
    <property type="term" value="F:nucleic acid binding"/>
    <property type="evidence" value="ECO:0007669"/>
    <property type="project" value="InterPro"/>
</dbReference>
<dbReference type="Gene3D" id="3.40.50.300">
    <property type="entry name" value="P-loop containing nucleotide triphosphate hydrolases"/>
    <property type="match status" value="2"/>
</dbReference>
<dbReference type="PROSITE" id="PS51194">
    <property type="entry name" value="HELICASE_CTER"/>
    <property type="match status" value="1"/>
</dbReference>
<dbReference type="SMART" id="SM00487">
    <property type="entry name" value="DEXDc"/>
    <property type="match status" value="1"/>
</dbReference>
<feature type="domain" description="Helicase C-terminal" evidence="9">
    <location>
        <begin position="230"/>
        <end position="382"/>
    </location>
</feature>
<keyword evidence="1 6" id="KW-0547">Nucleotide-binding</keyword>
<dbReference type="PANTHER" id="PTHR47959">
    <property type="entry name" value="ATP-DEPENDENT RNA HELICASE RHLE-RELATED"/>
    <property type="match status" value="1"/>
</dbReference>
<accession>A0A1E5D528</accession>
<dbReference type="GO" id="GO:0005829">
    <property type="term" value="C:cytosol"/>
    <property type="evidence" value="ECO:0007669"/>
    <property type="project" value="TreeGrafter"/>
</dbReference>
<evidence type="ECO:0000259" key="9">
    <source>
        <dbReference type="PROSITE" id="PS51194"/>
    </source>
</evidence>
<dbReference type="PROSITE" id="PS00039">
    <property type="entry name" value="DEAD_ATP_HELICASE"/>
    <property type="match status" value="1"/>
</dbReference>
<keyword evidence="3 6" id="KW-0347">Helicase</keyword>
<feature type="compositionally biased region" description="Basic residues" evidence="7">
    <location>
        <begin position="398"/>
        <end position="416"/>
    </location>
</feature>
<dbReference type="InterPro" id="IPR011545">
    <property type="entry name" value="DEAD/DEAH_box_helicase_dom"/>
</dbReference>
<sequence>MTFSELALNPALIASLPSSINTPTRIQELAIAATLTKKDVLAFAQTGSGKTLAFGLPLLQQLICHSKDESELGVKGLVIVPTRELAVQVSDSLQKSAQTVDVRLVTLCGGMPQEEQIAQMERNPHLIVATPGRLLDLVKQKHVDLSSLTQLVLDEADRLLDMGFWPDIQTLLGLMPVSRQTSLFSATLPDNLRSLAMEILDEPLQLEAHTANSVVEEINEQLYLVNKGSKTQALLSLIKQSAWKQVLVFIGARDNADNLTKKLAKAGISVAALHGNKDQAVREQTLDDFKSTKIQVLIATDVLARGIHVEALPVVINFDLPLSAPVYVHRVGRTARAGQSGLAISLVCHGESEALNAIRSLTKRELSLSELDGFPVTDKPTTSNSGERKRAPRDKQANRRSAKKRSIKQFKSKTDR</sequence>
<dbReference type="Pfam" id="PF00271">
    <property type="entry name" value="Helicase_C"/>
    <property type="match status" value="1"/>
</dbReference>
<evidence type="ECO:0000313" key="10">
    <source>
        <dbReference type="EMBL" id="OEE78687.1"/>
    </source>
</evidence>
<dbReference type="Pfam" id="PF00270">
    <property type="entry name" value="DEAD"/>
    <property type="match status" value="1"/>
</dbReference>
<dbReference type="AlphaFoldDB" id="A0A1E5D528"/>
<evidence type="ECO:0000313" key="11">
    <source>
        <dbReference type="Proteomes" id="UP000094165"/>
    </source>
</evidence>
<dbReference type="InterPro" id="IPR050079">
    <property type="entry name" value="DEAD_box_RNA_helicase"/>
</dbReference>
<dbReference type="SUPFAM" id="SSF52540">
    <property type="entry name" value="P-loop containing nucleoside triphosphate hydrolases"/>
    <property type="match status" value="1"/>
</dbReference>
<dbReference type="EMBL" id="AJYW02000041">
    <property type="protein sequence ID" value="OEE78687.1"/>
    <property type="molecule type" value="Genomic_DNA"/>
</dbReference>
<keyword evidence="2 6" id="KW-0378">Hydrolase</keyword>
<name>A0A1E5D528_9VIBR</name>
<dbReference type="InterPro" id="IPR044742">
    <property type="entry name" value="DEAD/DEAH_RhlB"/>
</dbReference>
<dbReference type="SMART" id="SM00490">
    <property type="entry name" value="HELICc"/>
    <property type="match status" value="1"/>
</dbReference>
<gene>
    <name evidence="10" type="ORF">A130_12800</name>
</gene>
<evidence type="ECO:0000256" key="6">
    <source>
        <dbReference type="RuleBase" id="RU000492"/>
    </source>
</evidence>
<organism evidence="10 11">
    <name type="scientific">Vibrio genomosp. F6 str. FF-238</name>
    <dbReference type="NCBI Taxonomy" id="1191298"/>
    <lineage>
        <taxon>Bacteria</taxon>
        <taxon>Pseudomonadati</taxon>
        <taxon>Pseudomonadota</taxon>
        <taxon>Gammaproteobacteria</taxon>
        <taxon>Vibrionales</taxon>
        <taxon>Vibrionaceae</taxon>
        <taxon>Vibrio</taxon>
    </lineage>
</organism>
<evidence type="ECO:0000256" key="7">
    <source>
        <dbReference type="SAM" id="MobiDB-lite"/>
    </source>
</evidence>
<dbReference type="PANTHER" id="PTHR47959:SF2">
    <property type="entry name" value="ATP-DEPENDENT RNA HELICASE DEAD BOX FAMILY"/>
    <property type="match status" value="1"/>
</dbReference>
<dbReference type="PROSITE" id="PS51192">
    <property type="entry name" value="HELICASE_ATP_BIND_1"/>
    <property type="match status" value="1"/>
</dbReference>
<feature type="domain" description="Helicase ATP-binding" evidence="8">
    <location>
        <begin position="31"/>
        <end position="206"/>
    </location>
</feature>
<dbReference type="GO" id="GO:0003724">
    <property type="term" value="F:RNA helicase activity"/>
    <property type="evidence" value="ECO:0007669"/>
    <property type="project" value="TreeGrafter"/>
</dbReference>
<evidence type="ECO:0000259" key="8">
    <source>
        <dbReference type="PROSITE" id="PS51192"/>
    </source>
</evidence>
<keyword evidence="11" id="KW-1185">Reference proteome</keyword>